<feature type="domain" description="Thiamine pyrophosphate enzyme TPP-binding" evidence="2">
    <location>
        <begin position="87"/>
        <end position="234"/>
    </location>
</feature>
<keyword evidence="3" id="KW-0670">Pyruvate</keyword>
<dbReference type="OrthoDB" id="9794954at2"/>
<dbReference type="Gene3D" id="3.40.50.970">
    <property type="match status" value="2"/>
</dbReference>
<dbReference type="Pfam" id="PF02775">
    <property type="entry name" value="TPP_enzyme_C"/>
    <property type="match status" value="1"/>
</dbReference>
<keyword evidence="4" id="KW-1185">Reference proteome</keyword>
<reference evidence="3 4" key="1">
    <citation type="submission" date="2019-07" db="EMBL/GenBank/DDBJ databases">
        <title>Genome sequencing of 100 strains of the haloalkaliphilic chemolithoautotrophic sulfur-oxidizing bacterium Thioalkalivibrio.</title>
        <authorList>
            <person name="Muyzer G."/>
        </authorList>
    </citation>
    <scope>NUCLEOTIDE SEQUENCE [LARGE SCALE GENOMIC DNA]</scope>
    <source>
        <strain evidence="3 4">ASO4-4</strain>
    </source>
</reference>
<name>A0A562S7V8_9BACT</name>
<dbReference type="InterPro" id="IPR011766">
    <property type="entry name" value="TPP_enzyme_TPP-bd"/>
</dbReference>
<gene>
    <name evidence="3" type="ORF">LZ24_00252</name>
</gene>
<evidence type="ECO:0000256" key="1">
    <source>
        <dbReference type="ARBA" id="ARBA00023002"/>
    </source>
</evidence>
<dbReference type="SUPFAM" id="SSF52518">
    <property type="entry name" value="Thiamin diphosphate-binding fold (THDP-binding)"/>
    <property type="match status" value="1"/>
</dbReference>
<dbReference type="EMBL" id="VLLC01000001">
    <property type="protein sequence ID" value="TWI77442.1"/>
    <property type="molecule type" value="Genomic_DNA"/>
</dbReference>
<dbReference type="Proteomes" id="UP000318307">
    <property type="component" value="Unassembled WGS sequence"/>
</dbReference>
<evidence type="ECO:0000313" key="3">
    <source>
        <dbReference type="EMBL" id="TWI77442.1"/>
    </source>
</evidence>
<dbReference type="PANTHER" id="PTHR42897:SF2">
    <property type="entry name" value="PYRUVATE SYNTHASE SUBUNIT PORB"/>
    <property type="match status" value="1"/>
</dbReference>
<keyword evidence="1" id="KW-0560">Oxidoreductase</keyword>
<dbReference type="PANTHER" id="PTHR42897">
    <property type="entry name" value="PYRUVATE SYNTHASE SUBUNIT PORB"/>
    <property type="match status" value="1"/>
</dbReference>
<protein>
    <submittedName>
        <fullName evidence="3">Pyruvate ferredoxin oxidoreductase beta subunit</fullName>
    </submittedName>
</protein>
<accession>A0A562S7V8</accession>
<comment type="caution">
    <text evidence="3">The sequence shown here is derived from an EMBL/GenBank/DDBJ whole genome shotgun (WGS) entry which is preliminary data.</text>
</comment>
<dbReference type="RefSeq" id="WP_144681494.1">
    <property type="nucleotide sequence ID" value="NZ_VLLC01000001.1"/>
</dbReference>
<dbReference type="InterPro" id="IPR029061">
    <property type="entry name" value="THDP-binding"/>
</dbReference>
<proteinExistence type="predicted"/>
<dbReference type="GO" id="GO:0044281">
    <property type="term" value="P:small molecule metabolic process"/>
    <property type="evidence" value="ECO:0007669"/>
    <property type="project" value="UniProtKB-ARBA"/>
</dbReference>
<sequence>MKTGMLKISPGFEEIMPPEYRELVDNGPYGKDYGIGDLGSYKELLEEHPLCAGCGLALSLRLTLASLPMPEDTVIVGSTGCSALAFPQVALHNIHSLFGNQNAVASGLKRALKLRFPEKEKDVVVIAGDGATADIGLDMVMQSWLRREKITTIMLDNEAYANTGGQESGMSMQGAVLNMAPTGKKFPKLSLPEIAHTCGCAYVAAASPAKPKQLAKVVRRAILVAREIGPTYVQLYSPCPTNYKFNPKETVSLIKQREKDGLYQSKEYISQEAQAFLESIEVKK</sequence>
<dbReference type="GO" id="GO:0030976">
    <property type="term" value="F:thiamine pyrophosphate binding"/>
    <property type="evidence" value="ECO:0007669"/>
    <property type="project" value="InterPro"/>
</dbReference>
<dbReference type="InterPro" id="IPR051479">
    <property type="entry name" value="PorB-like"/>
</dbReference>
<dbReference type="GO" id="GO:0016491">
    <property type="term" value="F:oxidoreductase activity"/>
    <property type="evidence" value="ECO:0007669"/>
    <property type="project" value="UniProtKB-KW"/>
</dbReference>
<evidence type="ECO:0000259" key="2">
    <source>
        <dbReference type="Pfam" id="PF02775"/>
    </source>
</evidence>
<evidence type="ECO:0000313" key="4">
    <source>
        <dbReference type="Proteomes" id="UP000318307"/>
    </source>
</evidence>
<organism evidence="3 4">
    <name type="scientific">Desulfobotulus alkaliphilus</name>
    <dbReference type="NCBI Taxonomy" id="622671"/>
    <lineage>
        <taxon>Bacteria</taxon>
        <taxon>Pseudomonadati</taxon>
        <taxon>Thermodesulfobacteriota</taxon>
        <taxon>Desulfobacteria</taxon>
        <taxon>Desulfobacterales</taxon>
        <taxon>Desulfobacteraceae</taxon>
        <taxon>Desulfobotulus</taxon>
    </lineage>
</organism>
<dbReference type="AlphaFoldDB" id="A0A562S7V8"/>